<evidence type="ECO:0000313" key="2">
    <source>
        <dbReference type="EMBL" id="MEV8467807.1"/>
    </source>
</evidence>
<sequence length="95" mass="9920">MSDVIAGAVEKLAEKMPDGFDGVARFDIEGEGSIMVDSDGVRAGAEDADVTLIADEDTFRELMSGDLDPTSAYMGGRLKIEGDLGMAMKLGSSLS</sequence>
<keyword evidence="3" id="KW-1185">Reference proteome</keyword>
<gene>
    <name evidence="2" type="ORF">AB0T83_13585</name>
</gene>
<reference evidence="2 3" key="1">
    <citation type="submission" date="2024-07" db="EMBL/GenBank/DDBJ databases">
        <authorList>
            <person name="Kang M."/>
        </authorList>
    </citation>
    <scope>NUCLEOTIDE SEQUENCE [LARGE SCALE GENOMIC DNA]</scope>
    <source>
        <strain evidence="2 3">DFM31</strain>
    </source>
</reference>
<protein>
    <submittedName>
        <fullName evidence="2">SCP2 sterol-binding domain-containing protein</fullName>
    </submittedName>
</protein>
<organism evidence="2 3">
    <name type="scientific">Meridianimarinicoccus marinus</name>
    <dbReference type="NCBI Taxonomy" id="3231483"/>
    <lineage>
        <taxon>Bacteria</taxon>
        <taxon>Pseudomonadati</taxon>
        <taxon>Pseudomonadota</taxon>
        <taxon>Alphaproteobacteria</taxon>
        <taxon>Rhodobacterales</taxon>
        <taxon>Paracoccaceae</taxon>
        <taxon>Meridianimarinicoccus</taxon>
    </lineage>
</organism>
<accession>A0ABV3L9T0</accession>
<comment type="caution">
    <text evidence="2">The sequence shown here is derived from an EMBL/GenBank/DDBJ whole genome shotgun (WGS) entry which is preliminary data.</text>
</comment>
<dbReference type="InterPro" id="IPR003033">
    <property type="entry name" value="SCP2_sterol-bd_dom"/>
</dbReference>
<dbReference type="PANTHER" id="PTHR10094:SF25">
    <property type="entry name" value="SCP2 STEROL-BINDING DOMAIN-CONTAINING PROTEIN 1"/>
    <property type="match status" value="1"/>
</dbReference>
<evidence type="ECO:0000259" key="1">
    <source>
        <dbReference type="Pfam" id="PF02036"/>
    </source>
</evidence>
<evidence type="ECO:0000313" key="3">
    <source>
        <dbReference type="Proteomes" id="UP001553161"/>
    </source>
</evidence>
<dbReference type="Pfam" id="PF02036">
    <property type="entry name" value="SCP2"/>
    <property type="match status" value="1"/>
</dbReference>
<dbReference type="RefSeq" id="WP_366193693.1">
    <property type="nucleotide sequence ID" value="NZ_JBFBVU010000018.1"/>
</dbReference>
<dbReference type="Proteomes" id="UP001553161">
    <property type="component" value="Unassembled WGS sequence"/>
</dbReference>
<proteinExistence type="predicted"/>
<name>A0ABV3L9T0_9RHOB</name>
<dbReference type="InterPro" id="IPR036527">
    <property type="entry name" value="SCP2_sterol-bd_dom_sf"/>
</dbReference>
<dbReference type="PANTHER" id="PTHR10094">
    <property type="entry name" value="STEROL CARRIER PROTEIN 2 SCP-2 FAMILY PROTEIN"/>
    <property type="match status" value="1"/>
</dbReference>
<feature type="domain" description="SCP2" evidence="1">
    <location>
        <begin position="16"/>
        <end position="92"/>
    </location>
</feature>
<dbReference type="Gene3D" id="3.30.1050.10">
    <property type="entry name" value="SCP2 sterol-binding domain"/>
    <property type="match status" value="1"/>
</dbReference>
<dbReference type="SUPFAM" id="SSF55718">
    <property type="entry name" value="SCP-like"/>
    <property type="match status" value="1"/>
</dbReference>
<dbReference type="EMBL" id="JBFBVU010000018">
    <property type="protein sequence ID" value="MEV8467807.1"/>
    <property type="molecule type" value="Genomic_DNA"/>
</dbReference>